<protein>
    <recommendedName>
        <fullName evidence="3">DUF2524 family protein</fullName>
    </recommendedName>
</protein>
<accession>A0A4Y8LBQ4</accession>
<comment type="caution">
    <text evidence="1">The sequence shown here is derived from an EMBL/GenBank/DDBJ whole genome shotgun (WGS) entry which is preliminary data.</text>
</comment>
<proteinExistence type="predicted"/>
<reference evidence="1 2" key="1">
    <citation type="submission" date="2019-03" db="EMBL/GenBank/DDBJ databases">
        <authorList>
            <person name="Yang Y."/>
        </authorList>
    </citation>
    <scope>NUCLEOTIDE SEQUENCE [LARGE SCALE GENOMIC DNA]</scope>
    <source>
        <strain evidence="1 2">ASL-1</strain>
    </source>
</reference>
<dbReference type="EMBL" id="SORX01000010">
    <property type="protein sequence ID" value="TFD99498.1"/>
    <property type="molecule type" value="Genomic_DNA"/>
</dbReference>
<dbReference type="Proteomes" id="UP000297776">
    <property type="component" value="Unassembled WGS sequence"/>
</dbReference>
<dbReference type="OrthoDB" id="2932110at2"/>
<evidence type="ECO:0000313" key="1">
    <source>
        <dbReference type="EMBL" id="TFD99498.1"/>
    </source>
</evidence>
<gene>
    <name evidence="1" type="ORF">E2626_14665</name>
</gene>
<evidence type="ECO:0000313" key="2">
    <source>
        <dbReference type="Proteomes" id="UP000297776"/>
    </source>
</evidence>
<dbReference type="RefSeq" id="WP_134382540.1">
    <property type="nucleotide sequence ID" value="NZ_SORX01000010.1"/>
</dbReference>
<dbReference type="AlphaFoldDB" id="A0A4Y8LBQ4"/>
<sequence>MGKHSDESWKEDQVIIQLSHSVDNADEAVGRARTNPTEERMNEAFEKIEKAERSCTNAIQSRGNSKPVLELQARLTESKDKLNQLH</sequence>
<organism evidence="1 2">
    <name type="scientific">Jeotgalibacillus salarius</name>
    <dbReference type="NCBI Taxonomy" id="546023"/>
    <lineage>
        <taxon>Bacteria</taxon>
        <taxon>Bacillati</taxon>
        <taxon>Bacillota</taxon>
        <taxon>Bacilli</taxon>
        <taxon>Bacillales</taxon>
        <taxon>Caryophanaceae</taxon>
        <taxon>Jeotgalibacillus</taxon>
    </lineage>
</organism>
<evidence type="ECO:0008006" key="3">
    <source>
        <dbReference type="Google" id="ProtNLM"/>
    </source>
</evidence>
<name>A0A4Y8LBQ4_9BACL</name>
<keyword evidence="2" id="KW-1185">Reference proteome</keyword>